<dbReference type="PANTHER" id="PTHR30204">
    <property type="entry name" value="REDOX-CYCLING DRUG-SENSING TRANSCRIPTIONAL ACTIVATOR SOXR"/>
    <property type="match status" value="1"/>
</dbReference>
<evidence type="ECO:0000313" key="4">
    <source>
        <dbReference type="EMBL" id="SNT31894.1"/>
    </source>
</evidence>
<accession>A0A239LQH7</accession>
<keyword evidence="2" id="KW-0175">Coiled coil</keyword>
<protein>
    <submittedName>
        <fullName evidence="4">DNA-binding transcriptional regulator, MerR family</fullName>
    </submittedName>
</protein>
<name>A0A239LQH7_9ACTN</name>
<reference evidence="4 5" key="1">
    <citation type="submission" date="2017-06" db="EMBL/GenBank/DDBJ databases">
        <authorList>
            <person name="Kim H.J."/>
            <person name="Triplett B.A."/>
        </authorList>
    </citation>
    <scope>NUCLEOTIDE SEQUENCE [LARGE SCALE GENOMIC DNA]</scope>
    <source>
        <strain evidence="4 5">CGMCC 4.5593</strain>
    </source>
</reference>
<evidence type="ECO:0000256" key="1">
    <source>
        <dbReference type="ARBA" id="ARBA00023125"/>
    </source>
</evidence>
<evidence type="ECO:0000259" key="3">
    <source>
        <dbReference type="PROSITE" id="PS50937"/>
    </source>
</evidence>
<dbReference type="SUPFAM" id="SSF46955">
    <property type="entry name" value="Putative DNA-binding domain"/>
    <property type="match status" value="1"/>
</dbReference>
<dbReference type="EMBL" id="FZPH01000004">
    <property type="protein sequence ID" value="SNT31894.1"/>
    <property type="molecule type" value="Genomic_DNA"/>
</dbReference>
<dbReference type="SMART" id="SM00422">
    <property type="entry name" value="HTH_MERR"/>
    <property type="match status" value="1"/>
</dbReference>
<dbReference type="InterPro" id="IPR047057">
    <property type="entry name" value="MerR_fam"/>
</dbReference>
<dbReference type="GO" id="GO:0003700">
    <property type="term" value="F:DNA-binding transcription factor activity"/>
    <property type="evidence" value="ECO:0007669"/>
    <property type="project" value="InterPro"/>
</dbReference>
<keyword evidence="1 4" id="KW-0238">DNA-binding</keyword>
<gene>
    <name evidence="4" type="ORF">SAMN05421812_104459</name>
</gene>
<dbReference type="PANTHER" id="PTHR30204:SF93">
    <property type="entry name" value="HTH MERR-TYPE DOMAIN-CONTAINING PROTEIN"/>
    <property type="match status" value="1"/>
</dbReference>
<dbReference type="PRINTS" id="PR00040">
    <property type="entry name" value="HTHMERR"/>
</dbReference>
<dbReference type="Gene3D" id="1.10.1660.10">
    <property type="match status" value="1"/>
</dbReference>
<dbReference type="CDD" id="cd00592">
    <property type="entry name" value="HTH_MerR-like"/>
    <property type="match status" value="1"/>
</dbReference>
<dbReference type="InterPro" id="IPR000551">
    <property type="entry name" value="MerR-type_HTH_dom"/>
</dbReference>
<feature type="coiled-coil region" evidence="2">
    <location>
        <begin position="76"/>
        <end position="103"/>
    </location>
</feature>
<dbReference type="PROSITE" id="PS50937">
    <property type="entry name" value="HTH_MERR_2"/>
    <property type="match status" value="1"/>
</dbReference>
<dbReference type="InterPro" id="IPR009061">
    <property type="entry name" value="DNA-bd_dom_put_sf"/>
</dbReference>
<evidence type="ECO:0000256" key="2">
    <source>
        <dbReference type="SAM" id="Coils"/>
    </source>
</evidence>
<dbReference type="AlphaFoldDB" id="A0A239LQH7"/>
<dbReference type="Pfam" id="PF13411">
    <property type="entry name" value="MerR_1"/>
    <property type="match status" value="1"/>
</dbReference>
<proteinExistence type="predicted"/>
<sequence>MLTIKRLAEYVGVTVRAVRHYHQTGLLPEPERDSSGYRRYDAQAIVDLIRIKTMAEAGTPLPRIQELMTADPAHFAEAVAEIDAALERQIDELRQRRTRLADLVGGDRLFLPAEIADYLQQLRELGVSERGVRMERDGWIMLTANYPDTALEWIALKREQLADPAFREFYLTYDRAYDWRPDDPRLDALADVMAERLRQEARATGVETARMTIQETVSKDEQALLATHVSEYSPAWIRLNELLRQRVSA</sequence>
<dbReference type="GO" id="GO:0003677">
    <property type="term" value="F:DNA binding"/>
    <property type="evidence" value="ECO:0007669"/>
    <property type="project" value="UniProtKB-KW"/>
</dbReference>
<dbReference type="Proteomes" id="UP000198362">
    <property type="component" value="Unassembled WGS sequence"/>
</dbReference>
<organism evidence="4 5">
    <name type="scientific">Asanoa hainanensis</name>
    <dbReference type="NCBI Taxonomy" id="560556"/>
    <lineage>
        <taxon>Bacteria</taxon>
        <taxon>Bacillati</taxon>
        <taxon>Actinomycetota</taxon>
        <taxon>Actinomycetes</taxon>
        <taxon>Micromonosporales</taxon>
        <taxon>Micromonosporaceae</taxon>
        <taxon>Asanoa</taxon>
    </lineage>
</organism>
<feature type="domain" description="HTH merR-type" evidence="3">
    <location>
        <begin position="1"/>
        <end position="70"/>
    </location>
</feature>
<dbReference type="OrthoDB" id="4569196at2"/>
<evidence type="ECO:0000313" key="5">
    <source>
        <dbReference type="Proteomes" id="UP000198362"/>
    </source>
</evidence>
<keyword evidence="5" id="KW-1185">Reference proteome</keyword>